<proteinExistence type="predicted"/>
<protein>
    <submittedName>
        <fullName evidence="1">Uncharacterized protein</fullName>
    </submittedName>
</protein>
<accession>A0A177VZ71</accession>
<sequence length="101" mass="11281">MITTVCTPDLKLGYSIQRSSQSLYPRIRRLPTTKAYNQLAKVLKEGGAPAGQPSHGCEFTKEEITRPIPLGCGREFNRPEGPLPLAKLHQSPTQVDIFYNR</sequence>
<reference evidence="1 2" key="2">
    <citation type="submission" date="2016-05" db="EMBL/GenBank/DDBJ databases">
        <title>Lineage-specific infection strategies underlie the spectrum of fungal disease in amphibians.</title>
        <authorList>
            <person name="Cuomo C.A."/>
            <person name="Farrer R.A."/>
            <person name="James T."/>
            <person name="Longcore J."/>
            <person name="Birren B."/>
        </authorList>
    </citation>
    <scope>NUCLEOTIDE SEQUENCE [LARGE SCALE GENOMIC DNA]</scope>
    <source>
        <strain evidence="1 2">JEL423</strain>
    </source>
</reference>
<dbReference type="VEuPathDB" id="FungiDB:BDEG_28715"/>
<gene>
    <name evidence="1" type="ORF">BDEG_28715</name>
</gene>
<name>A0A177VZ71_BATDL</name>
<evidence type="ECO:0000313" key="2">
    <source>
        <dbReference type="Proteomes" id="UP000077115"/>
    </source>
</evidence>
<organism evidence="1 2">
    <name type="scientific">Batrachochytrium dendrobatidis (strain JEL423)</name>
    <dbReference type="NCBI Taxonomy" id="403673"/>
    <lineage>
        <taxon>Eukaryota</taxon>
        <taxon>Fungi</taxon>
        <taxon>Fungi incertae sedis</taxon>
        <taxon>Chytridiomycota</taxon>
        <taxon>Chytridiomycota incertae sedis</taxon>
        <taxon>Chytridiomycetes</taxon>
        <taxon>Rhizophydiales</taxon>
        <taxon>Rhizophydiales incertae sedis</taxon>
        <taxon>Batrachochytrium</taxon>
    </lineage>
</organism>
<dbReference type="Proteomes" id="UP000077115">
    <property type="component" value="Unassembled WGS sequence"/>
</dbReference>
<dbReference type="AlphaFoldDB" id="A0A177VZ71"/>
<comment type="caution">
    <text evidence="1">The sequence shown here is derived from an EMBL/GenBank/DDBJ whole genome shotgun (WGS) entry which is preliminary data.</text>
</comment>
<dbReference type="EMBL" id="AATT01000319">
    <property type="protein sequence ID" value="OAJ32835.1"/>
    <property type="molecule type" value="Genomic_DNA"/>
</dbReference>
<reference evidence="1 2" key="1">
    <citation type="submission" date="2006-10" db="EMBL/GenBank/DDBJ databases">
        <title>The Genome Sequence of Batrachochytrium dendrobatidis JEL423.</title>
        <authorList>
            <consortium name="The Broad Institute Genome Sequencing Platform"/>
            <person name="Birren B."/>
            <person name="Lander E."/>
            <person name="Galagan J."/>
            <person name="Cuomo C."/>
            <person name="Devon K."/>
            <person name="Jaffe D."/>
            <person name="Butler J."/>
            <person name="Alvarez P."/>
            <person name="Gnerre S."/>
            <person name="Grabherr M."/>
            <person name="Kleber M."/>
            <person name="Mauceli E."/>
            <person name="Brockman W."/>
            <person name="Young S."/>
            <person name="LaButti K."/>
            <person name="Sykes S."/>
            <person name="DeCaprio D."/>
            <person name="Crawford M."/>
            <person name="Koehrsen M."/>
            <person name="Engels R."/>
            <person name="Montgomery P."/>
            <person name="Pearson M."/>
            <person name="Howarth C."/>
            <person name="Larson L."/>
            <person name="White J."/>
            <person name="O'Leary S."/>
            <person name="Kodira C."/>
            <person name="Zeng Q."/>
            <person name="Yandava C."/>
            <person name="Alvarado L."/>
            <person name="Longcore J."/>
            <person name="James T."/>
        </authorList>
    </citation>
    <scope>NUCLEOTIDE SEQUENCE [LARGE SCALE GENOMIC DNA]</scope>
    <source>
        <strain evidence="1 2">JEL423</strain>
    </source>
</reference>
<evidence type="ECO:0000313" key="1">
    <source>
        <dbReference type="EMBL" id="OAJ32835.1"/>
    </source>
</evidence>